<dbReference type="InterPro" id="IPR043128">
    <property type="entry name" value="Rev_trsase/Diguanyl_cyclase"/>
</dbReference>
<evidence type="ECO:0008006" key="4">
    <source>
        <dbReference type="Google" id="ProtNLM"/>
    </source>
</evidence>
<reference evidence="2 3" key="1">
    <citation type="journal article" date="2015" name="Genome Biol. Evol.">
        <title>Comparative Genomics of a Bacterivorous Green Alga Reveals Evolutionary Causalities and Consequences of Phago-Mixotrophic Mode of Nutrition.</title>
        <authorList>
            <person name="Burns J.A."/>
            <person name="Paasch A."/>
            <person name="Narechania A."/>
            <person name="Kim E."/>
        </authorList>
    </citation>
    <scope>NUCLEOTIDE SEQUENCE [LARGE SCALE GENOMIC DNA]</scope>
    <source>
        <strain evidence="2 3">PLY_AMNH</strain>
    </source>
</reference>
<feature type="region of interest" description="Disordered" evidence="1">
    <location>
        <begin position="1"/>
        <end position="31"/>
    </location>
</feature>
<evidence type="ECO:0000313" key="3">
    <source>
        <dbReference type="Proteomes" id="UP001190700"/>
    </source>
</evidence>
<proteinExistence type="predicted"/>
<dbReference type="InterPro" id="IPR052055">
    <property type="entry name" value="Hepadnavirus_pol/RT"/>
</dbReference>
<evidence type="ECO:0000313" key="2">
    <source>
        <dbReference type="EMBL" id="KAK3239860.1"/>
    </source>
</evidence>
<dbReference type="Proteomes" id="UP001190700">
    <property type="component" value="Unassembled WGS sequence"/>
</dbReference>
<sequence>MGGSTQDVHPETGAPKANTPGAGANAAGSPSSLEALVAQQTALMNTMMLQEKDLSYRVGVAEAASAKAVTQMAASAQSGDAKLEALRKLPYVPHVAGNPFSTWPSTLESDMPQMYDLYNDKTYEGGRGSGKGGEGADQKGGVASGWRQQRGAELFQCGALLFGWNDSPRIFVKIMLSACRVSAVSSVRRGPPGPEVRKLRSGSMVRKCWAARRRAGGCEREEHQQDARVLPYMDDFLVLTSSKVEALRARELASRVLTRLGIGRNAKKGQWEPTQLVEHLGLEVDLAEGQFGVTPARLQKIHVQAKALLSEASRQRRWLPARWLTGFTGLCQSAYQAVPAARLYPRKLYFVLSTKRGWGSKELTSKVVRLYCNNHAVVAMLSHFTSRSPELMRHMRLAIVGLKRHRAPGEMWFQRLEALSEEIGIMPRRRDLFPPSREGPSC</sequence>
<dbReference type="PANTHER" id="PTHR33050:SF7">
    <property type="entry name" value="RIBONUCLEASE H"/>
    <property type="match status" value="1"/>
</dbReference>
<protein>
    <recommendedName>
        <fullName evidence="4">Reverse transcriptase domain-containing protein</fullName>
    </recommendedName>
</protein>
<dbReference type="SUPFAM" id="SSF56672">
    <property type="entry name" value="DNA/RNA polymerases"/>
    <property type="match status" value="1"/>
</dbReference>
<name>A0AAE0EUY6_9CHLO</name>
<feature type="compositionally biased region" description="Low complexity" evidence="1">
    <location>
        <begin position="12"/>
        <end position="28"/>
    </location>
</feature>
<dbReference type="InterPro" id="IPR043502">
    <property type="entry name" value="DNA/RNA_pol_sf"/>
</dbReference>
<accession>A0AAE0EUY6</accession>
<keyword evidence="3" id="KW-1185">Reference proteome</keyword>
<evidence type="ECO:0000256" key="1">
    <source>
        <dbReference type="SAM" id="MobiDB-lite"/>
    </source>
</evidence>
<dbReference type="Gene3D" id="3.30.70.270">
    <property type="match status" value="1"/>
</dbReference>
<dbReference type="EMBL" id="LGRX02033800">
    <property type="protein sequence ID" value="KAK3239860.1"/>
    <property type="molecule type" value="Genomic_DNA"/>
</dbReference>
<gene>
    <name evidence="2" type="ORF">CYMTET_50237</name>
</gene>
<dbReference type="PANTHER" id="PTHR33050">
    <property type="entry name" value="REVERSE TRANSCRIPTASE DOMAIN-CONTAINING PROTEIN"/>
    <property type="match status" value="1"/>
</dbReference>
<organism evidence="2 3">
    <name type="scientific">Cymbomonas tetramitiformis</name>
    <dbReference type="NCBI Taxonomy" id="36881"/>
    <lineage>
        <taxon>Eukaryota</taxon>
        <taxon>Viridiplantae</taxon>
        <taxon>Chlorophyta</taxon>
        <taxon>Pyramimonadophyceae</taxon>
        <taxon>Pyramimonadales</taxon>
        <taxon>Pyramimonadaceae</taxon>
        <taxon>Cymbomonas</taxon>
    </lineage>
</organism>
<dbReference type="AlphaFoldDB" id="A0AAE0EUY6"/>
<comment type="caution">
    <text evidence="2">The sequence shown here is derived from an EMBL/GenBank/DDBJ whole genome shotgun (WGS) entry which is preliminary data.</text>
</comment>